<dbReference type="EC" id="2.7.13.3" evidence="14"/>
<keyword evidence="12 14" id="KW-0902">Two-component regulatory system</keyword>
<dbReference type="InterPro" id="IPR003594">
    <property type="entry name" value="HATPase_dom"/>
</dbReference>
<evidence type="ECO:0000256" key="14">
    <source>
        <dbReference type="PIRNR" id="PIRNR003167"/>
    </source>
</evidence>
<dbReference type="InterPro" id="IPR011712">
    <property type="entry name" value="Sig_transdc_His_kin_sub3_dim/P"/>
</dbReference>
<name>A0ABN1LR38_9ALTE</name>
<dbReference type="InterPro" id="IPR042295">
    <property type="entry name" value="NarX-like_N_sf"/>
</dbReference>
<protein>
    <recommendedName>
        <fullName evidence="14">Sensor protein</fullName>
        <ecNumber evidence="14">2.7.13.3</ecNumber>
    </recommendedName>
</protein>
<dbReference type="SUPFAM" id="SSF158472">
    <property type="entry name" value="HAMP domain-like"/>
    <property type="match status" value="1"/>
</dbReference>
<keyword evidence="6 14" id="KW-0808">Transferase</keyword>
<comment type="subcellular location">
    <subcellularLocation>
        <location evidence="2">Cell inner membrane</location>
        <topology evidence="2">Multi-pass membrane protein</topology>
    </subcellularLocation>
</comment>
<evidence type="ECO:0000259" key="16">
    <source>
        <dbReference type="PROSITE" id="PS50885"/>
    </source>
</evidence>
<keyword evidence="7" id="KW-0812">Transmembrane</keyword>
<evidence type="ECO:0000256" key="10">
    <source>
        <dbReference type="ARBA" id="ARBA00022840"/>
    </source>
</evidence>
<dbReference type="InterPro" id="IPR003660">
    <property type="entry name" value="HAMP_dom"/>
</dbReference>
<evidence type="ECO:0000256" key="8">
    <source>
        <dbReference type="ARBA" id="ARBA00022741"/>
    </source>
</evidence>
<dbReference type="Proteomes" id="UP001500359">
    <property type="component" value="Unassembled WGS sequence"/>
</dbReference>
<reference evidence="17 18" key="1">
    <citation type="journal article" date="2019" name="Int. J. Syst. Evol. Microbiol.">
        <title>The Global Catalogue of Microorganisms (GCM) 10K type strain sequencing project: providing services to taxonomists for standard genome sequencing and annotation.</title>
        <authorList>
            <consortium name="The Broad Institute Genomics Platform"/>
            <consortium name="The Broad Institute Genome Sequencing Center for Infectious Disease"/>
            <person name="Wu L."/>
            <person name="Ma J."/>
        </authorList>
    </citation>
    <scope>NUCLEOTIDE SEQUENCE [LARGE SCALE GENOMIC DNA]</scope>
    <source>
        <strain evidence="17 18">JCM 15896</strain>
    </source>
</reference>
<dbReference type="PROSITE" id="PS50109">
    <property type="entry name" value="HIS_KIN"/>
    <property type="match status" value="1"/>
</dbReference>
<evidence type="ECO:0000256" key="5">
    <source>
        <dbReference type="ARBA" id="ARBA00022553"/>
    </source>
</evidence>
<comment type="catalytic activity">
    <reaction evidence="1 14">
        <text>ATP + protein L-histidine = ADP + protein N-phospho-L-histidine.</text>
        <dbReference type="EC" id="2.7.13.3"/>
    </reaction>
</comment>
<comment type="caution">
    <text evidence="17">The sequence shown here is derived from an EMBL/GenBank/DDBJ whole genome shotgun (WGS) entry which is preliminary data.</text>
</comment>
<dbReference type="Gene3D" id="1.20.5.1930">
    <property type="match status" value="1"/>
</dbReference>
<dbReference type="InterPro" id="IPR036890">
    <property type="entry name" value="HATPase_C_sf"/>
</dbReference>
<evidence type="ECO:0000313" key="18">
    <source>
        <dbReference type="Proteomes" id="UP001500359"/>
    </source>
</evidence>
<dbReference type="Pfam" id="PF00672">
    <property type="entry name" value="HAMP"/>
    <property type="match status" value="1"/>
</dbReference>
<keyword evidence="11" id="KW-1133">Transmembrane helix</keyword>
<dbReference type="PIRSF" id="PIRSF003167">
    <property type="entry name" value="STHK_NarX/NarQ"/>
    <property type="match status" value="1"/>
</dbReference>
<keyword evidence="13 14" id="KW-0472">Membrane</keyword>
<dbReference type="Gene3D" id="1.10.8.500">
    <property type="entry name" value="HAMP domain in histidine kinase"/>
    <property type="match status" value="1"/>
</dbReference>
<dbReference type="CDD" id="cd19408">
    <property type="entry name" value="NarX_NarQ_sensor"/>
    <property type="match status" value="1"/>
</dbReference>
<dbReference type="InterPro" id="IPR050482">
    <property type="entry name" value="Sensor_HK_TwoCompSys"/>
</dbReference>
<evidence type="ECO:0000256" key="11">
    <source>
        <dbReference type="ARBA" id="ARBA00022989"/>
    </source>
</evidence>
<dbReference type="CDD" id="cd16917">
    <property type="entry name" value="HATPase_UhpB-NarQ-NarX-like"/>
    <property type="match status" value="1"/>
</dbReference>
<evidence type="ECO:0000256" key="1">
    <source>
        <dbReference type="ARBA" id="ARBA00000085"/>
    </source>
</evidence>
<dbReference type="Pfam" id="PF07730">
    <property type="entry name" value="HisKA_3"/>
    <property type="match status" value="1"/>
</dbReference>
<dbReference type="CDD" id="cd06225">
    <property type="entry name" value="HAMP"/>
    <property type="match status" value="1"/>
</dbReference>
<feature type="domain" description="HAMP" evidence="16">
    <location>
        <begin position="173"/>
        <end position="225"/>
    </location>
</feature>
<evidence type="ECO:0000259" key="15">
    <source>
        <dbReference type="PROSITE" id="PS50109"/>
    </source>
</evidence>
<dbReference type="Pfam" id="PF13675">
    <property type="entry name" value="PilJ"/>
    <property type="match status" value="1"/>
</dbReference>
<dbReference type="Gene3D" id="3.30.565.10">
    <property type="entry name" value="Histidine kinase-like ATPase, C-terminal domain"/>
    <property type="match status" value="1"/>
</dbReference>
<dbReference type="InterPro" id="IPR005467">
    <property type="entry name" value="His_kinase_dom"/>
</dbReference>
<evidence type="ECO:0000256" key="4">
    <source>
        <dbReference type="ARBA" id="ARBA00022519"/>
    </source>
</evidence>
<dbReference type="SUPFAM" id="SSF55874">
    <property type="entry name" value="ATPase domain of HSP90 chaperone/DNA topoisomerase II/histidine kinase"/>
    <property type="match status" value="1"/>
</dbReference>
<proteinExistence type="predicted"/>
<dbReference type="GO" id="GO:0016301">
    <property type="term" value="F:kinase activity"/>
    <property type="evidence" value="ECO:0007669"/>
    <property type="project" value="UniProtKB-KW"/>
</dbReference>
<keyword evidence="8 14" id="KW-0547">Nucleotide-binding</keyword>
<dbReference type="EMBL" id="BAAAFD010000011">
    <property type="protein sequence ID" value="GAA0859278.1"/>
    <property type="molecule type" value="Genomic_DNA"/>
</dbReference>
<evidence type="ECO:0000256" key="12">
    <source>
        <dbReference type="ARBA" id="ARBA00023012"/>
    </source>
</evidence>
<evidence type="ECO:0000256" key="2">
    <source>
        <dbReference type="ARBA" id="ARBA00004429"/>
    </source>
</evidence>
<dbReference type="Pfam" id="PF02518">
    <property type="entry name" value="HATPase_c"/>
    <property type="match status" value="1"/>
</dbReference>
<evidence type="ECO:0000256" key="9">
    <source>
        <dbReference type="ARBA" id="ARBA00022777"/>
    </source>
</evidence>
<evidence type="ECO:0000256" key="6">
    <source>
        <dbReference type="ARBA" id="ARBA00022679"/>
    </source>
</evidence>
<dbReference type="PANTHER" id="PTHR24421:SF10">
    <property type="entry name" value="NITRATE_NITRITE SENSOR PROTEIN NARQ"/>
    <property type="match status" value="1"/>
</dbReference>
<evidence type="ECO:0000256" key="7">
    <source>
        <dbReference type="ARBA" id="ARBA00022692"/>
    </source>
</evidence>
<sequence>MFSVSFLAIVSMFSSVFISDGAQSDALALNVAGSLRMQSYRLASQAQAINESNNDKAEFQQLLQSFETSLTTGVLMNQQSLSNSAQLTAQHAQIKRDWFDSIKPMLVEFVASPAADAQVLNGAIQQFVENIDGLVSSYQQHAESNIATIRLIQSLALFSTLILIALAMMLVNRHIEQPLSKLTKVARQLGRGDFTVRADESGKDELAILAKTFNKMSESIYRSQSQLEEQVKRKTQKLSRINQSLELLFKVSRKLNEMDPSSVDFKPVLSDLAKVTGIKDLDLCVMTAQGVGPYEHLVTSDKAMPEKCVQQQCGDCTEHNDVFPPSSNQMRYQLALGGENYGVLVVHPEDNTPLEEWQHQLFESIAEQVANGLSMKHQHDQNRRMALMNERTVIARELHDSLAQALSYLKIQVTRLQRLHKKDNVEEQIDEVVGELKNGLGAAYSELRELLTTFRLKLDGQGIKAALEQTISQLLTRNDDFQFELDYRVDNVPFSPQEEIHLLQIAREATQNAFYHSKGDKIVIELENTAQSEVILTISDNGVGIPEDPNKLNHYGLAIMQERSRNLHGDLTIGRNGARGTKVQFSFLPEYAKQLELKAVSA</sequence>
<keyword evidence="9 14" id="KW-0418">Kinase</keyword>
<keyword evidence="10 14" id="KW-0067">ATP-binding</keyword>
<dbReference type="PANTHER" id="PTHR24421">
    <property type="entry name" value="NITRATE/NITRITE SENSOR PROTEIN NARX-RELATED"/>
    <property type="match status" value="1"/>
</dbReference>
<evidence type="ECO:0000313" key="17">
    <source>
        <dbReference type="EMBL" id="GAA0859278.1"/>
    </source>
</evidence>
<keyword evidence="18" id="KW-1185">Reference proteome</keyword>
<keyword evidence="5" id="KW-0597">Phosphoprotein</keyword>
<keyword evidence="3 14" id="KW-1003">Cell membrane</keyword>
<evidence type="ECO:0000256" key="3">
    <source>
        <dbReference type="ARBA" id="ARBA00022475"/>
    </source>
</evidence>
<feature type="domain" description="Histidine kinase" evidence="15">
    <location>
        <begin position="393"/>
        <end position="591"/>
    </location>
</feature>
<evidence type="ECO:0000256" key="13">
    <source>
        <dbReference type="ARBA" id="ARBA00023136"/>
    </source>
</evidence>
<organism evidence="17 18">
    <name type="scientific">Aliiglaciecola litoralis</name>
    <dbReference type="NCBI Taxonomy" id="582857"/>
    <lineage>
        <taxon>Bacteria</taxon>
        <taxon>Pseudomonadati</taxon>
        <taxon>Pseudomonadota</taxon>
        <taxon>Gammaproteobacteria</taxon>
        <taxon>Alteromonadales</taxon>
        <taxon>Alteromonadaceae</taxon>
        <taxon>Aliiglaciecola</taxon>
    </lineage>
</organism>
<keyword evidence="4 14" id="KW-0997">Cell inner membrane</keyword>
<dbReference type="SMART" id="SM00387">
    <property type="entry name" value="HATPase_c"/>
    <property type="match status" value="1"/>
</dbReference>
<dbReference type="Gene3D" id="1.20.120.960">
    <property type="entry name" value="Histidine kinase NarX, sensor domain"/>
    <property type="match status" value="1"/>
</dbReference>
<dbReference type="PROSITE" id="PS50885">
    <property type="entry name" value="HAMP"/>
    <property type="match status" value="1"/>
</dbReference>
<dbReference type="InterPro" id="IPR016380">
    <property type="entry name" value="Sig_transdc_His_kin_NarX/NarQ"/>
</dbReference>
<dbReference type="SMART" id="SM00304">
    <property type="entry name" value="HAMP"/>
    <property type="match status" value="1"/>
</dbReference>
<dbReference type="InterPro" id="IPR029095">
    <property type="entry name" value="NarX-like_N"/>
</dbReference>
<accession>A0ABN1LR38</accession>
<gene>
    <name evidence="17" type="primary">narX</name>
    <name evidence="17" type="ORF">GCM10009114_32140</name>
</gene>